<gene>
    <name evidence="2" type="ORF">SK128_008883</name>
</gene>
<feature type="domain" description="DUF7920" evidence="1">
    <location>
        <begin position="90"/>
        <end position="362"/>
    </location>
</feature>
<accession>A0AAN8X7K2</accession>
<keyword evidence="3" id="KW-1185">Reference proteome</keyword>
<dbReference type="Proteomes" id="UP001381693">
    <property type="component" value="Unassembled WGS sequence"/>
</dbReference>
<sequence>MEEPLSPEETLHGLHAVCRKIYKESLPDRLIEAIERMMELAKESTSATQELNSFCKESTHVKLTEYKVPDIVLPVGYSATLFDAKVKCKGPDDTVYKNNPKMRRLIARGTTMIQLEGPESYFDTVVYANKKFIGGVGDEDETQPENDLIWQQYCLQPPEVAKEVVCMTKLNGEAAHFSGRYIGGKFYIFTGSKNTHMMIKKKEEVDLYSDSRFSVARTVAKAVCEALEEMDPSRRHWLFSFLHHTKCTAVCEILQPDYQHIVELSYLEKPEINFIAFTPTASQSQELSLTALPPHHNLDLIRALNLKCADYTIINSSNILAHRDEVRAQYCKEGEVFYYLNNSGETIGIAKAKTVWYILLRALREKVVYSFTVAKKNGKFDLTTRTNAIFKRFNEIRNWLHFSDSCLQQWKDLAKSFMLWLNNECSSGRLQSQNIRPRFPVIWRNFLDTTESNDKIPS</sequence>
<protein>
    <recommendedName>
        <fullName evidence="1">DUF7920 domain-containing protein</fullName>
    </recommendedName>
</protein>
<evidence type="ECO:0000313" key="3">
    <source>
        <dbReference type="Proteomes" id="UP001381693"/>
    </source>
</evidence>
<proteinExistence type="predicted"/>
<organism evidence="2 3">
    <name type="scientific">Halocaridina rubra</name>
    <name type="common">Hawaiian red shrimp</name>
    <dbReference type="NCBI Taxonomy" id="373956"/>
    <lineage>
        <taxon>Eukaryota</taxon>
        <taxon>Metazoa</taxon>
        <taxon>Ecdysozoa</taxon>
        <taxon>Arthropoda</taxon>
        <taxon>Crustacea</taxon>
        <taxon>Multicrustacea</taxon>
        <taxon>Malacostraca</taxon>
        <taxon>Eumalacostraca</taxon>
        <taxon>Eucarida</taxon>
        <taxon>Decapoda</taxon>
        <taxon>Pleocyemata</taxon>
        <taxon>Caridea</taxon>
        <taxon>Atyoidea</taxon>
        <taxon>Atyidae</taxon>
        <taxon>Halocaridina</taxon>
    </lineage>
</organism>
<dbReference type="PANTHER" id="PTHR38566">
    <property type="entry name" value="RNA_LIG_T4_1 DOMAIN-CONTAINING PROTEIN"/>
    <property type="match status" value="1"/>
</dbReference>
<comment type="caution">
    <text evidence="2">The sequence shown here is derived from an EMBL/GenBank/DDBJ whole genome shotgun (WGS) entry which is preliminary data.</text>
</comment>
<dbReference type="AlphaFoldDB" id="A0AAN8X7K2"/>
<evidence type="ECO:0000313" key="2">
    <source>
        <dbReference type="EMBL" id="KAK7074399.1"/>
    </source>
</evidence>
<dbReference type="PANTHER" id="PTHR38566:SF1">
    <property type="entry name" value="CHROMOSOME UNDETERMINED SCAFFOLD_18, WHOLE GENOME SHOTGUN SEQUENCE"/>
    <property type="match status" value="1"/>
</dbReference>
<reference evidence="2 3" key="1">
    <citation type="submission" date="2023-11" db="EMBL/GenBank/DDBJ databases">
        <title>Halocaridina rubra genome assembly.</title>
        <authorList>
            <person name="Smith C."/>
        </authorList>
    </citation>
    <scope>NUCLEOTIDE SEQUENCE [LARGE SCALE GENOMIC DNA]</scope>
    <source>
        <strain evidence="2">EP-1</strain>
        <tissue evidence="2">Whole</tissue>
    </source>
</reference>
<dbReference type="EMBL" id="JAXCGZ010011617">
    <property type="protein sequence ID" value="KAK7074399.1"/>
    <property type="molecule type" value="Genomic_DNA"/>
</dbReference>
<evidence type="ECO:0000259" key="1">
    <source>
        <dbReference type="Pfam" id="PF25536"/>
    </source>
</evidence>
<dbReference type="InterPro" id="IPR057680">
    <property type="entry name" value="DUF7920"/>
</dbReference>
<dbReference type="Pfam" id="PF25536">
    <property type="entry name" value="DUF7920"/>
    <property type="match status" value="1"/>
</dbReference>
<name>A0AAN8X7K2_HALRR</name>